<gene>
    <name evidence="3" type="ORF">ABOM_008401</name>
</gene>
<evidence type="ECO:0000313" key="4">
    <source>
        <dbReference type="Proteomes" id="UP000179179"/>
    </source>
</evidence>
<evidence type="ECO:0000256" key="1">
    <source>
        <dbReference type="SAM" id="MobiDB-lite"/>
    </source>
</evidence>
<dbReference type="Proteomes" id="UP000179179">
    <property type="component" value="Unassembled WGS sequence"/>
</dbReference>
<dbReference type="RefSeq" id="XP_022386117.1">
    <property type="nucleotide sequence ID" value="XM_022535530.1"/>
</dbReference>
<dbReference type="GeneID" id="34451791"/>
<name>A0A1F7ZSF0_9EURO</name>
<proteinExistence type="predicted"/>
<dbReference type="STRING" id="109264.A0A1F7ZSF0"/>
<keyword evidence="4" id="KW-1185">Reference proteome</keyword>
<keyword evidence="2" id="KW-1133">Transmembrane helix</keyword>
<keyword evidence="2" id="KW-0812">Transmembrane</keyword>
<accession>A0A1F7ZSF0</accession>
<sequence>MADLTVGYVSGIIAAAVFLVRLFVPTVISFIVIGHLPEENSIVSWSVVSRLIHSSYWPTILDSDTAASTGVSRAIKACTWLQLGALGLVAVAGIVTPLGLYDTIGPSGSLTNIPFRYVSDTSAFGRATRSRDGYRSLRICYADDDPDTPEGCPGAPSNINDIEDPAEAYSIWPSSVDLFTSGDVPPTVSSIFDLQWRSYRSTTNFGLNFISSAYSEGYYRQISQLIMEEGILAVEGLIIDTKAGRIASGTILSLWIESSSTIENTRDPVLVDHGGFSSLPLTVNEIDTSDFQNNAALYDRAYNAAWRHNMLVMQFFNVTTNGSDGLAPFAYMNSDIGKKFDLRGVSGSYITPVTVQTDNRYAGFLELPFPNNSGAVTSLRDTPEGPNPVNLTARDTFAIAPEACHYPSIQDLSNLSFVGVSCGTVFAAPGRTDGDPLIPDTNSTWSTPIYSCAAAAKAAIRTVTFSFNGTGELNKLNVEKIDQKSYTGSSKPPLWGVERLTNHTMRNARPLWGIVSPDVGSRDDISSLQRDHLWLPGYQDSFISDLQTGQPDMPGNRFYMDRLLSLFDVKELQKSTSRYTGLNDLALYNKWFELSKSPAGIEQMLKLMWTDMAANTVVGTRGWHSASSSRNGETLSKRDSGDVNVPVLLWSQNIEYRLLYAIPAFILLALCLTLGAWSIWLLIRRRIGLKQMRTYLARTSPGRILGHALHPDQGSVLASTDVWLQQIGLRTATLPGRREDGEMPLLDIERTPTHEEGGSDKTSK</sequence>
<comment type="caution">
    <text evidence="3">The sequence shown here is derived from an EMBL/GenBank/DDBJ whole genome shotgun (WGS) entry which is preliminary data.</text>
</comment>
<evidence type="ECO:0000313" key="3">
    <source>
        <dbReference type="EMBL" id="OGM42400.1"/>
    </source>
</evidence>
<dbReference type="EMBL" id="LYCR01000090">
    <property type="protein sequence ID" value="OGM42400.1"/>
    <property type="molecule type" value="Genomic_DNA"/>
</dbReference>
<reference evidence="3 4" key="1">
    <citation type="journal article" date="2016" name="Genome Biol. Evol.">
        <title>Draft genome sequence of an aflatoxigenic Aspergillus species, A. bombycis.</title>
        <authorList>
            <person name="Moore G.G."/>
            <person name="Mack B.M."/>
            <person name="Beltz S.B."/>
            <person name="Gilbert M.K."/>
        </authorList>
    </citation>
    <scope>NUCLEOTIDE SEQUENCE [LARGE SCALE GENOMIC DNA]</scope>
    <source>
        <strain evidence="4">NRRL 26010</strain>
    </source>
</reference>
<evidence type="ECO:0000256" key="2">
    <source>
        <dbReference type="SAM" id="Phobius"/>
    </source>
</evidence>
<dbReference type="AlphaFoldDB" id="A0A1F7ZSF0"/>
<dbReference type="OrthoDB" id="3034003at2759"/>
<feature type="transmembrane region" description="Helical" evidence="2">
    <location>
        <begin position="658"/>
        <end position="683"/>
    </location>
</feature>
<feature type="transmembrane region" description="Helical" evidence="2">
    <location>
        <begin position="80"/>
        <end position="101"/>
    </location>
</feature>
<feature type="compositionally biased region" description="Basic and acidic residues" evidence="1">
    <location>
        <begin position="736"/>
        <end position="764"/>
    </location>
</feature>
<keyword evidence="2" id="KW-0472">Membrane</keyword>
<protein>
    <submittedName>
        <fullName evidence="3">Uncharacterized protein</fullName>
    </submittedName>
</protein>
<organism evidence="3 4">
    <name type="scientific">Aspergillus bombycis</name>
    <dbReference type="NCBI Taxonomy" id="109264"/>
    <lineage>
        <taxon>Eukaryota</taxon>
        <taxon>Fungi</taxon>
        <taxon>Dikarya</taxon>
        <taxon>Ascomycota</taxon>
        <taxon>Pezizomycotina</taxon>
        <taxon>Eurotiomycetes</taxon>
        <taxon>Eurotiomycetidae</taxon>
        <taxon>Eurotiales</taxon>
        <taxon>Aspergillaceae</taxon>
        <taxon>Aspergillus</taxon>
    </lineage>
</organism>
<feature type="transmembrane region" description="Helical" evidence="2">
    <location>
        <begin position="6"/>
        <end position="33"/>
    </location>
</feature>
<feature type="region of interest" description="Disordered" evidence="1">
    <location>
        <begin position="735"/>
        <end position="764"/>
    </location>
</feature>